<reference evidence="2" key="1">
    <citation type="submission" date="2009-10" db="EMBL/GenBank/DDBJ databases">
        <title>Diversity of trophic interactions inside an arsenic-rich microbial ecosystem.</title>
        <authorList>
            <person name="Bertin P.N."/>
            <person name="Heinrich-Salmeron A."/>
            <person name="Pelletier E."/>
            <person name="Goulhen-Chollet F."/>
            <person name="Arsene-Ploetze F."/>
            <person name="Gallien S."/>
            <person name="Calteau A."/>
            <person name="Vallenet D."/>
            <person name="Casiot C."/>
            <person name="Chane-Woon-Ming B."/>
            <person name="Giloteaux L."/>
            <person name="Barakat M."/>
            <person name="Bonnefoy V."/>
            <person name="Bruneel O."/>
            <person name="Chandler M."/>
            <person name="Cleiss J."/>
            <person name="Duran R."/>
            <person name="Elbaz-Poulichet F."/>
            <person name="Fonknechten N."/>
            <person name="Lauga B."/>
            <person name="Mornico D."/>
            <person name="Ortet P."/>
            <person name="Schaeffer C."/>
            <person name="Siguier P."/>
            <person name="Alexander Thil Smith A."/>
            <person name="Van Dorsselaer A."/>
            <person name="Weissenbach J."/>
            <person name="Medigue C."/>
            <person name="Le Paslier D."/>
        </authorList>
    </citation>
    <scope>NUCLEOTIDE SEQUENCE</scope>
</reference>
<name>E6QLG3_9ZZZZ</name>
<dbReference type="Pfam" id="PF10646">
    <property type="entry name" value="Germane"/>
    <property type="match status" value="1"/>
</dbReference>
<accession>E6QLG3</accession>
<organism evidence="2">
    <name type="scientific">mine drainage metagenome</name>
    <dbReference type="NCBI Taxonomy" id="410659"/>
    <lineage>
        <taxon>unclassified sequences</taxon>
        <taxon>metagenomes</taxon>
        <taxon>ecological metagenomes</taxon>
    </lineage>
</organism>
<comment type="caution">
    <text evidence="2">The sequence shown here is derived from an EMBL/GenBank/DDBJ whole genome shotgun (WGS) entry which is preliminary data.</text>
</comment>
<evidence type="ECO:0000313" key="2">
    <source>
        <dbReference type="EMBL" id="CBI08083.1"/>
    </source>
</evidence>
<dbReference type="AlphaFoldDB" id="E6QLG3"/>
<dbReference type="SMART" id="SM00909">
    <property type="entry name" value="Germane"/>
    <property type="match status" value="1"/>
</dbReference>
<dbReference type="EMBL" id="CABQ01000181">
    <property type="protein sequence ID" value="CBI08083.1"/>
    <property type="molecule type" value="Genomic_DNA"/>
</dbReference>
<dbReference type="InterPro" id="IPR019606">
    <property type="entry name" value="GerMN"/>
</dbReference>
<sequence>MSPRYQKILFFVLLAGSITMAAVLVRLRERAHDRLLASADQSATSAPAVAPMEQGTLMVANDADATLAPEAIALPLPPDPEARVRALLNRLIEMYAAAGALHPVPAAGQVGGLAGGQAVEQVFLMPVSGSKSGEQMAVVNLSGSFAANHPSGLETETLTVLSICATLHANLPQVTQVRFLVDGEERATLHGHADLTQTYLTTATAENQNAQDNGGGGKR</sequence>
<protein>
    <recommendedName>
        <fullName evidence="1">GerMN domain-containing protein</fullName>
    </recommendedName>
</protein>
<proteinExistence type="predicted"/>
<gene>
    <name evidence="2" type="ORF">CARN6_1512</name>
</gene>
<feature type="domain" description="GerMN" evidence="1">
    <location>
        <begin position="84"/>
        <end position="190"/>
    </location>
</feature>
<evidence type="ECO:0000259" key="1">
    <source>
        <dbReference type="SMART" id="SM00909"/>
    </source>
</evidence>